<accession>A0ABP7FFQ9</accession>
<evidence type="ECO:0000313" key="2">
    <source>
        <dbReference type="Proteomes" id="UP001500908"/>
    </source>
</evidence>
<reference evidence="2" key="1">
    <citation type="journal article" date="2019" name="Int. J. Syst. Evol. Microbiol.">
        <title>The Global Catalogue of Microorganisms (GCM) 10K type strain sequencing project: providing services to taxonomists for standard genome sequencing and annotation.</title>
        <authorList>
            <consortium name="The Broad Institute Genomics Platform"/>
            <consortium name="The Broad Institute Genome Sequencing Center for Infectious Disease"/>
            <person name="Wu L."/>
            <person name="Ma J."/>
        </authorList>
    </citation>
    <scope>NUCLEOTIDE SEQUENCE [LARGE SCALE GENOMIC DNA]</scope>
    <source>
        <strain evidence="2">JCM 17137</strain>
    </source>
</reference>
<dbReference type="EMBL" id="BAABDD010000006">
    <property type="protein sequence ID" value="GAA3738768.1"/>
    <property type="molecule type" value="Genomic_DNA"/>
</dbReference>
<name>A0ABP7FFQ9_9ACTN</name>
<gene>
    <name evidence="1" type="ORF">GCM10022402_18320</name>
</gene>
<comment type="caution">
    <text evidence="1">The sequence shown here is derived from an EMBL/GenBank/DDBJ whole genome shotgun (WGS) entry which is preliminary data.</text>
</comment>
<dbReference type="Proteomes" id="UP001500908">
    <property type="component" value="Unassembled WGS sequence"/>
</dbReference>
<keyword evidence="2" id="KW-1185">Reference proteome</keyword>
<sequence length="73" mass="7737">MGVFFVRSCLARCAFPPARGATAEALTRVRPPPGLAARPKDTNLVRPAFGAFDRAFVEGAQLVVEGLVAQQPV</sequence>
<organism evidence="1 2">
    <name type="scientific">Salinactinospora qingdaonensis</name>
    <dbReference type="NCBI Taxonomy" id="702744"/>
    <lineage>
        <taxon>Bacteria</taxon>
        <taxon>Bacillati</taxon>
        <taxon>Actinomycetota</taxon>
        <taxon>Actinomycetes</taxon>
        <taxon>Streptosporangiales</taxon>
        <taxon>Nocardiopsidaceae</taxon>
        <taxon>Salinactinospora</taxon>
    </lineage>
</organism>
<protein>
    <submittedName>
        <fullName evidence="1">Uncharacterized protein</fullName>
    </submittedName>
</protein>
<proteinExistence type="predicted"/>
<evidence type="ECO:0000313" key="1">
    <source>
        <dbReference type="EMBL" id="GAA3738768.1"/>
    </source>
</evidence>